<protein>
    <submittedName>
        <fullName evidence="2">Uncharacterized protein</fullName>
    </submittedName>
</protein>
<dbReference type="AlphaFoldDB" id="A0A0R1WII4"/>
<sequence length="405" mass="43353">MVENAITKVARIAAHAAQGLVYKDPSGKEQTILPAGDKNMIDISGLSIGNGSGGDTGGEDNPDHPSAGADYYAGSLSDGEITGRYLLYQRDESATEDPTTSKTVTLLRDVGTKFNMAGDGATFLLHLQKTAMTAGAKGDVSDIELNYDTNNTAKEGYFTTTSVYPVYIKSADLATTNELDIPIDGIGENLQGGKNFLAPHLKVKFNGDGTMTYHSFTGYDNDGNTAGATGANYDVVVDVIATFSIQAAVAQMPASVNFFSGSSSGQIALAGASDFLENTMDGIEITFDDKFYNGSTQRTSSFNILKKTSVRISKEYLINGFKFNLTNTLKPVGTKFSYESKNGSVWTAYANNDTYLSIPLDGYIEIGTASINDPSKLRTSFSANSDPYSNSYYLPTIKKITPYKD</sequence>
<dbReference type="STRING" id="1423774.FD31_GL000332"/>
<organism evidence="2 3">
    <name type="scientific">Companilactobacillus nantensis DSM 16982</name>
    <dbReference type="NCBI Taxonomy" id="1423774"/>
    <lineage>
        <taxon>Bacteria</taxon>
        <taxon>Bacillati</taxon>
        <taxon>Bacillota</taxon>
        <taxon>Bacilli</taxon>
        <taxon>Lactobacillales</taxon>
        <taxon>Lactobacillaceae</taxon>
        <taxon>Companilactobacillus</taxon>
    </lineage>
</organism>
<name>A0A0R1WII4_9LACO</name>
<gene>
    <name evidence="2" type="ORF">FD31_GL000332</name>
</gene>
<dbReference type="EMBL" id="AZFV01000011">
    <property type="protein sequence ID" value="KRM17253.1"/>
    <property type="molecule type" value="Genomic_DNA"/>
</dbReference>
<dbReference type="PATRIC" id="fig|1423774.3.peg.339"/>
<feature type="region of interest" description="Disordered" evidence="1">
    <location>
        <begin position="44"/>
        <end position="70"/>
    </location>
</feature>
<proteinExistence type="predicted"/>
<dbReference type="RefSeq" id="WP_057891911.1">
    <property type="nucleotide sequence ID" value="NZ_AZFV01000011.1"/>
</dbReference>
<comment type="caution">
    <text evidence="2">The sequence shown here is derived from an EMBL/GenBank/DDBJ whole genome shotgun (WGS) entry which is preliminary data.</text>
</comment>
<dbReference type="Proteomes" id="UP000051302">
    <property type="component" value="Unassembled WGS sequence"/>
</dbReference>
<accession>A0A0R1WII4</accession>
<keyword evidence="3" id="KW-1185">Reference proteome</keyword>
<evidence type="ECO:0000313" key="3">
    <source>
        <dbReference type="Proteomes" id="UP000051302"/>
    </source>
</evidence>
<evidence type="ECO:0000313" key="2">
    <source>
        <dbReference type="EMBL" id="KRM17253.1"/>
    </source>
</evidence>
<reference evidence="2 3" key="1">
    <citation type="journal article" date="2015" name="Genome Announc.">
        <title>Expanding the biotechnology potential of lactobacilli through comparative genomics of 213 strains and associated genera.</title>
        <authorList>
            <person name="Sun Z."/>
            <person name="Harris H.M."/>
            <person name="McCann A."/>
            <person name="Guo C."/>
            <person name="Argimon S."/>
            <person name="Zhang W."/>
            <person name="Yang X."/>
            <person name="Jeffery I.B."/>
            <person name="Cooney J.C."/>
            <person name="Kagawa T.F."/>
            <person name="Liu W."/>
            <person name="Song Y."/>
            <person name="Salvetti E."/>
            <person name="Wrobel A."/>
            <person name="Rasinkangas P."/>
            <person name="Parkhill J."/>
            <person name="Rea M.C."/>
            <person name="O'Sullivan O."/>
            <person name="Ritari J."/>
            <person name="Douillard F.P."/>
            <person name="Paul Ross R."/>
            <person name="Yang R."/>
            <person name="Briner A.E."/>
            <person name="Felis G.E."/>
            <person name="de Vos W.M."/>
            <person name="Barrangou R."/>
            <person name="Klaenhammer T.R."/>
            <person name="Caufield P.W."/>
            <person name="Cui Y."/>
            <person name="Zhang H."/>
            <person name="O'Toole P.W."/>
        </authorList>
    </citation>
    <scope>NUCLEOTIDE SEQUENCE [LARGE SCALE GENOMIC DNA]</scope>
    <source>
        <strain evidence="2 3">DSM 16982</strain>
    </source>
</reference>
<evidence type="ECO:0000256" key="1">
    <source>
        <dbReference type="SAM" id="MobiDB-lite"/>
    </source>
</evidence>